<evidence type="ECO:0000256" key="1">
    <source>
        <dbReference type="ARBA" id="ARBA00001946"/>
    </source>
</evidence>
<feature type="domain" description="Ribonuclease H1 N-terminal" evidence="13">
    <location>
        <begin position="348"/>
        <end position="390"/>
    </location>
</feature>
<gene>
    <name evidence="14" type="ORF">ANCDUO_02271</name>
</gene>
<dbReference type="GO" id="GO:0007034">
    <property type="term" value="P:vacuolar transport"/>
    <property type="evidence" value="ECO:0007669"/>
    <property type="project" value="InterPro"/>
</dbReference>
<keyword evidence="11" id="KW-0460">Magnesium</keyword>
<dbReference type="Gene3D" id="6.10.140.1230">
    <property type="match status" value="1"/>
</dbReference>
<dbReference type="GO" id="GO:0046872">
    <property type="term" value="F:metal ion binding"/>
    <property type="evidence" value="ECO:0007669"/>
    <property type="project" value="UniProtKB-KW"/>
</dbReference>
<comment type="similarity">
    <text evidence="4">Belongs to the SNF7 family.</text>
</comment>
<evidence type="ECO:0000256" key="2">
    <source>
        <dbReference type="ARBA" id="ARBA00004065"/>
    </source>
</evidence>
<dbReference type="PANTHER" id="PTHR10476">
    <property type="entry name" value="CHARGED MULTIVESICULAR BODY PROTEIN"/>
    <property type="match status" value="1"/>
</dbReference>
<dbReference type="OrthoDB" id="2329734at2759"/>
<comment type="similarity">
    <text evidence="3">Belongs to the RNase H family.</text>
</comment>
<evidence type="ECO:0000256" key="12">
    <source>
        <dbReference type="SAM" id="MobiDB-lite"/>
    </source>
</evidence>
<name>A0A0C2DWY2_9BILA</name>
<evidence type="ECO:0000256" key="6">
    <source>
        <dbReference type="ARBA" id="ARBA00017721"/>
    </source>
</evidence>
<dbReference type="Gene3D" id="3.40.970.10">
    <property type="entry name" value="Ribonuclease H1, N-terminal domain"/>
    <property type="match status" value="3"/>
</dbReference>
<evidence type="ECO:0000313" key="14">
    <source>
        <dbReference type="EMBL" id="KIH67397.1"/>
    </source>
</evidence>
<dbReference type="EC" id="3.1.26.4" evidence="5"/>
<dbReference type="AlphaFoldDB" id="A0A0C2DWY2"/>
<evidence type="ECO:0000256" key="8">
    <source>
        <dbReference type="ARBA" id="ARBA00022723"/>
    </source>
</evidence>
<feature type="domain" description="Ribonuclease H1 N-terminal" evidence="13">
    <location>
        <begin position="198"/>
        <end position="241"/>
    </location>
</feature>
<dbReference type="InterPro" id="IPR009027">
    <property type="entry name" value="Ribosomal_bL9/RNase_H1_N"/>
</dbReference>
<comment type="function">
    <text evidence="2">Endonuclease that specifically degrades the RNA of RNA-DNA hybrids.</text>
</comment>
<dbReference type="InterPro" id="IPR037056">
    <property type="entry name" value="RNase_H1_N_sf"/>
</dbReference>
<dbReference type="InterPro" id="IPR011320">
    <property type="entry name" value="RNase_H1_N"/>
</dbReference>
<evidence type="ECO:0000256" key="11">
    <source>
        <dbReference type="ARBA" id="ARBA00022842"/>
    </source>
</evidence>
<evidence type="ECO:0000256" key="4">
    <source>
        <dbReference type="ARBA" id="ARBA00006190"/>
    </source>
</evidence>
<dbReference type="SUPFAM" id="SSF55658">
    <property type="entry name" value="L9 N-domain-like"/>
    <property type="match status" value="3"/>
</dbReference>
<evidence type="ECO:0000256" key="10">
    <source>
        <dbReference type="ARBA" id="ARBA00022801"/>
    </source>
</evidence>
<evidence type="ECO:0000256" key="7">
    <source>
        <dbReference type="ARBA" id="ARBA00022722"/>
    </source>
</evidence>
<keyword evidence="15" id="KW-1185">Reference proteome</keyword>
<feature type="compositionally biased region" description="Basic and acidic residues" evidence="12">
    <location>
        <begin position="316"/>
        <end position="344"/>
    </location>
</feature>
<evidence type="ECO:0000259" key="13">
    <source>
        <dbReference type="Pfam" id="PF01693"/>
    </source>
</evidence>
<evidence type="ECO:0000313" key="15">
    <source>
        <dbReference type="Proteomes" id="UP000054047"/>
    </source>
</evidence>
<reference evidence="14 15" key="1">
    <citation type="submission" date="2013-12" db="EMBL/GenBank/DDBJ databases">
        <title>Draft genome of the parsitic nematode Ancylostoma duodenale.</title>
        <authorList>
            <person name="Mitreva M."/>
        </authorList>
    </citation>
    <scope>NUCLEOTIDE SEQUENCE [LARGE SCALE GENOMIC DNA]</scope>
    <source>
        <strain evidence="14 15">Zhejiang</strain>
    </source>
</reference>
<keyword evidence="10" id="KW-0378">Hydrolase</keyword>
<keyword evidence="9" id="KW-0255">Endonuclease</keyword>
<dbReference type="Pfam" id="PF03357">
    <property type="entry name" value="Snf7"/>
    <property type="match status" value="1"/>
</dbReference>
<dbReference type="GO" id="GO:0004523">
    <property type="term" value="F:RNA-DNA hybrid ribonuclease activity"/>
    <property type="evidence" value="ECO:0007669"/>
    <property type="project" value="UniProtKB-EC"/>
</dbReference>
<dbReference type="InterPro" id="IPR005024">
    <property type="entry name" value="Snf7_fam"/>
</dbReference>
<proteinExistence type="inferred from homology"/>
<sequence length="423" mass="49094">MMGLFGKKKDPKEQVREMQRKMRGEIRALDRQIYGIQREEQKVTKEIKEAAKKGDRDVCVVLAKSLLQSRKAVAKIHVSKAQINSVIMCMQEQLATMRMAGSLQKSTQVLQAMQNLVKSFGLSKTFPQVPEIMKTMREMSQEMMKLGIIDEMIEETMDSMEPADLEEAAQLFFMRFRLVHVHLERFNSYTSVDSSMAKFYAVAHGFERGIYENWDDAKKQIDDFPQAVYKKFSTREEAEEYFNARQPKKIESAFPEPNLEKYYAVARGYAVGVFTNYEDVKKHIEDYPQPLHKKFDKLDDAIAYFNKFFHGNQASEFKESEQEKEKPNEEATKKKASKEDKQDKPTTYYAVARGHTTGVFTSWDECKKQTTGFKGAKFKKFDNEEEAKMFAEGKTLKQIGLFQNHHLNSLGVRNSFRRSYGRS</sequence>
<dbReference type="FunFam" id="3.40.970.10:FF:000002">
    <property type="entry name" value="Ribonuclease H"/>
    <property type="match status" value="1"/>
</dbReference>
<dbReference type="Proteomes" id="UP000054047">
    <property type="component" value="Unassembled WGS sequence"/>
</dbReference>
<feature type="domain" description="Ribonuclease H1 N-terminal" evidence="13">
    <location>
        <begin position="261"/>
        <end position="304"/>
    </location>
</feature>
<comment type="cofactor">
    <cofactor evidence="1">
        <name>Mg(2+)</name>
        <dbReference type="ChEBI" id="CHEBI:18420"/>
    </cofactor>
</comment>
<evidence type="ECO:0000256" key="9">
    <source>
        <dbReference type="ARBA" id="ARBA00022759"/>
    </source>
</evidence>
<keyword evidence="8" id="KW-0479">Metal-binding</keyword>
<dbReference type="EMBL" id="KN726715">
    <property type="protein sequence ID" value="KIH67397.1"/>
    <property type="molecule type" value="Genomic_DNA"/>
</dbReference>
<dbReference type="FunFam" id="3.40.970.10:FF:000001">
    <property type="entry name" value="Ribonuclease H1"/>
    <property type="match status" value="2"/>
</dbReference>
<feature type="region of interest" description="Disordered" evidence="12">
    <location>
        <begin position="316"/>
        <end position="346"/>
    </location>
</feature>
<accession>A0A0C2DWY2</accession>
<evidence type="ECO:0000256" key="5">
    <source>
        <dbReference type="ARBA" id="ARBA00012180"/>
    </source>
</evidence>
<keyword evidence="7" id="KW-0540">Nuclease</keyword>
<organism evidence="14 15">
    <name type="scientific">Ancylostoma duodenale</name>
    <dbReference type="NCBI Taxonomy" id="51022"/>
    <lineage>
        <taxon>Eukaryota</taxon>
        <taxon>Metazoa</taxon>
        <taxon>Ecdysozoa</taxon>
        <taxon>Nematoda</taxon>
        <taxon>Chromadorea</taxon>
        <taxon>Rhabditida</taxon>
        <taxon>Rhabditina</taxon>
        <taxon>Rhabditomorpha</taxon>
        <taxon>Strongyloidea</taxon>
        <taxon>Ancylostomatidae</taxon>
        <taxon>Ancylostomatinae</taxon>
        <taxon>Ancylostoma</taxon>
    </lineage>
</organism>
<evidence type="ECO:0000256" key="3">
    <source>
        <dbReference type="ARBA" id="ARBA00005300"/>
    </source>
</evidence>
<dbReference type="Pfam" id="PF01693">
    <property type="entry name" value="Cauli_VI"/>
    <property type="match status" value="3"/>
</dbReference>
<protein>
    <recommendedName>
        <fullName evidence="6">Ribonuclease H</fullName>
        <ecNumber evidence="5">3.1.26.4</ecNumber>
    </recommendedName>
</protein>